<feature type="compositionally biased region" description="Acidic residues" evidence="1">
    <location>
        <begin position="11"/>
        <end position="27"/>
    </location>
</feature>
<dbReference type="EMBL" id="JAADJG010000213">
    <property type="protein sequence ID" value="KAF4451629.1"/>
    <property type="molecule type" value="Genomic_DNA"/>
</dbReference>
<evidence type="ECO:0000256" key="1">
    <source>
        <dbReference type="SAM" id="MobiDB-lite"/>
    </source>
</evidence>
<protein>
    <submittedName>
        <fullName evidence="2">Uncharacterized protein</fullName>
    </submittedName>
</protein>
<dbReference type="OrthoDB" id="3796612at2759"/>
<gene>
    <name evidence="2" type="ORF">F53441_5485</name>
</gene>
<dbReference type="AlphaFoldDB" id="A0A8H4KLR8"/>
<accession>A0A8H4KLR8</accession>
<keyword evidence="3" id="KW-1185">Reference proteome</keyword>
<feature type="region of interest" description="Disordered" evidence="1">
    <location>
        <begin position="1"/>
        <end position="29"/>
    </location>
</feature>
<reference evidence="2" key="1">
    <citation type="submission" date="2020-01" db="EMBL/GenBank/DDBJ databases">
        <title>Identification and distribution of gene clusters putatively required for synthesis of sphingolipid metabolism inhibitors in phylogenetically diverse species of the filamentous fungus Fusarium.</title>
        <authorList>
            <person name="Kim H.-S."/>
            <person name="Busman M."/>
            <person name="Brown D.W."/>
            <person name="Divon H."/>
            <person name="Uhlig S."/>
            <person name="Proctor R.H."/>
        </authorList>
    </citation>
    <scope>NUCLEOTIDE SEQUENCE</scope>
    <source>
        <strain evidence="2">NRRL 53441</strain>
    </source>
</reference>
<comment type="caution">
    <text evidence="2">The sequence shown here is derived from an EMBL/GenBank/DDBJ whole genome shotgun (WGS) entry which is preliminary data.</text>
</comment>
<proteinExistence type="predicted"/>
<dbReference type="Proteomes" id="UP000605986">
    <property type="component" value="Unassembled WGS sequence"/>
</dbReference>
<organism evidence="2 3">
    <name type="scientific">Fusarium austroafricanum</name>
    <dbReference type="NCBI Taxonomy" id="2364996"/>
    <lineage>
        <taxon>Eukaryota</taxon>
        <taxon>Fungi</taxon>
        <taxon>Dikarya</taxon>
        <taxon>Ascomycota</taxon>
        <taxon>Pezizomycotina</taxon>
        <taxon>Sordariomycetes</taxon>
        <taxon>Hypocreomycetidae</taxon>
        <taxon>Hypocreales</taxon>
        <taxon>Nectriaceae</taxon>
        <taxon>Fusarium</taxon>
        <taxon>Fusarium concolor species complex</taxon>
    </lineage>
</organism>
<name>A0A8H4KLR8_9HYPO</name>
<evidence type="ECO:0000313" key="3">
    <source>
        <dbReference type="Proteomes" id="UP000605986"/>
    </source>
</evidence>
<feature type="compositionally biased region" description="Basic and acidic residues" evidence="1">
    <location>
        <begin position="1"/>
        <end position="10"/>
    </location>
</feature>
<evidence type="ECO:0000313" key="2">
    <source>
        <dbReference type="EMBL" id="KAF4451629.1"/>
    </source>
</evidence>
<sequence>MSDTEKKVDISNDENNTELPEESDPELEQTSISIGLNKVGEKGSGYHLLNDPSAPWQRNTVTERRGIIQVRLKSREIVHGGLSPDGENATLLVYDLQLDTAKRSRRILSAKLKFEFRSSVPGVPAPVVQGFSPAGRTSLLSSSQEETLTRGAEASAGASQFVNLTSTAKWEKTVSRTTTDSARVVGYDFCNDYGKPVGVCWDLHENPSIKSGTPSFLRCAILLNRKYDDDNFECVIKVEAEADWKSSMGQLFGSTPRDDPILFDPTLPPTNKLRKEGYDEENLGALNLDDFVEIVFDKSLKKVVDGVQ</sequence>